<dbReference type="Pfam" id="PF03061">
    <property type="entry name" value="4HBT"/>
    <property type="match status" value="1"/>
</dbReference>
<dbReference type="PANTHER" id="PTHR11049:SF16">
    <property type="entry name" value="PROTEIN VDLD"/>
    <property type="match status" value="1"/>
</dbReference>
<dbReference type="InterPro" id="IPR040170">
    <property type="entry name" value="Cytosol_ACT"/>
</dbReference>
<dbReference type="PROSITE" id="PS51770">
    <property type="entry name" value="HOTDOG_ACOT"/>
    <property type="match status" value="1"/>
</dbReference>
<dbReference type="STRING" id="1806892.AZH43_05820"/>
<dbReference type="EMBL" id="LUAW01000005">
    <property type="protein sequence ID" value="KYQ73417.1"/>
    <property type="molecule type" value="Genomic_DNA"/>
</dbReference>
<proteinExistence type="inferred from homology"/>
<feature type="domain" description="HotDog ACOT-type" evidence="4">
    <location>
        <begin position="7"/>
        <end position="119"/>
    </location>
</feature>
<keyword evidence="6" id="KW-1185">Reference proteome</keyword>
<accession>A0A151Y632</accession>
<dbReference type="SUPFAM" id="SSF54637">
    <property type="entry name" value="Thioesterase/thiol ester dehydrase-isomerase"/>
    <property type="match status" value="1"/>
</dbReference>
<dbReference type="GO" id="GO:0006637">
    <property type="term" value="P:acyl-CoA metabolic process"/>
    <property type="evidence" value="ECO:0007669"/>
    <property type="project" value="TreeGrafter"/>
</dbReference>
<dbReference type="PANTHER" id="PTHR11049">
    <property type="entry name" value="ACYL COENZYME A THIOESTER HYDROLASE"/>
    <property type="match status" value="1"/>
</dbReference>
<sequence>MTSPMNDRTEMSMSVLMTPDMANFSGNVHGGTILKLLDQVAYACASGYSGTYVVTLSVDKVLFKEPIQVGEMVTFLASVNYVGRSSMEIGIRVEAQNIRQRTIRHTNTSYFTMIAVDQQGSPTTIKPLQIEDSVKRCRYDAALIRKKVRLSSA</sequence>
<reference evidence="5 6" key="1">
    <citation type="submission" date="2016-03" db="EMBL/GenBank/DDBJ databases">
        <title>Acinetobacter genomospecies 28 strain ANC 4149.</title>
        <authorList>
            <person name="Radolfova-Krizova L."/>
            <person name="Nemec A."/>
        </authorList>
    </citation>
    <scope>NUCLEOTIDE SEQUENCE [LARGE SCALE GENOMIC DNA]</scope>
    <source>
        <strain evidence="5 6">ANC 4149</strain>
    </source>
</reference>
<evidence type="ECO:0000256" key="1">
    <source>
        <dbReference type="ARBA" id="ARBA00010458"/>
    </source>
</evidence>
<comment type="similarity">
    <text evidence="1">Belongs to the acyl coenzyme A hydrolase family.</text>
</comment>
<dbReference type="CDD" id="cd03442">
    <property type="entry name" value="BFIT_BACH"/>
    <property type="match status" value="1"/>
</dbReference>
<name>A0A151Y632_9GAMM</name>
<dbReference type="OrthoDB" id="9809430at2"/>
<evidence type="ECO:0000256" key="2">
    <source>
        <dbReference type="ARBA" id="ARBA00022801"/>
    </source>
</evidence>
<organism evidence="5 6">
    <name type="scientific">Acinetobacter pragensis</name>
    <dbReference type="NCBI Taxonomy" id="1806892"/>
    <lineage>
        <taxon>Bacteria</taxon>
        <taxon>Pseudomonadati</taxon>
        <taxon>Pseudomonadota</taxon>
        <taxon>Gammaproteobacteria</taxon>
        <taxon>Moraxellales</taxon>
        <taxon>Moraxellaceae</taxon>
        <taxon>Acinetobacter</taxon>
    </lineage>
</organism>
<evidence type="ECO:0000259" key="4">
    <source>
        <dbReference type="PROSITE" id="PS51770"/>
    </source>
</evidence>
<dbReference type="Proteomes" id="UP000076276">
    <property type="component" value="Unassembled WGS sequence"/>
</dbReference>
<gene>
    <name evidence="5" type="ORF">AZH43_05820</name>
</gene>
<protein>
    <submittedName>
        <fullName evidence="5">Acyl-CoA thioesterase</fullName>
    </submittedName>
</protein>
<evidence type="ECO:0000256" key="3">
    <source>
        <dbReference type="PROSITE-ProRule" id="PRU01106"/>
    </source>
</evidence>
<dbReference type="Gene3D" id="3.10.129.10">
    <property type="entry name" value="Hotdog Thioesterase"/>
    <property type="match status" value="1"/>
</dbReference>
<dbReference type="GO" id="GO:0005829">
    <property type="term" value="C:cytosol"/>
    <property type="evidence" value="ECO:0007669"/>
    <property type="project" value="TreeGrafter"/>
</dbReference>
<comment type="caution">
    <text evidence="5">The sequence shown here is derived from an EMBL/GenBank/DDBJ whole genome shotgun (WGS) entry which is preliminary data.</text>
</comment>
<dbReference type="InterPro" id="IPR029069">
    <property type="entry name" value="HotDog_dom_sf"/>
</dbReference>
<dbReference type="GO" id="GO:0052816">
    <property type="term" value="F:long-chain fatty acyl-CoA hydrolase activity"/>
    <property type="evidence" value="ECO:0007669"/>
    <property type="project" value="TreeGrafter"/>
</dbReference>
<dbReference type="InterPro" id="IPR006683">
    <property type="entry name" value="Thioestr_dom"/>
</dbReference>
<dbReference type="RefSeq" id="WP_067665929.1">
    <property type="nucleotide sequence ID" value="NZ_CBCSIK010000018.1"/>
</dbReference>
<keyword evidence="2 3" id="KW-0378">Hydrolase</keyword>
<dbReference type="AlphaFoldDB" id="A0A151Y632"/>
<dbReference type="InterPro" id="IPR033120">
    <property type="entry name" value="HOTDOG_ACOT"/>
</dbReference>
<evidence type="ECO:0000313" key="5">
    <source>
        <dbReference type="EMBL" id="KYQ73417.1"/>
    </source>
</evidence>
<evidence type="ECO:0000313" key="6">
    <source>
        <dbReference type="Proteomes" id="UP000076276"/>
    </source>
</evidence>